<protein>
    <recommendedName>
        <fullName evidence="4">DUF1501 domain-containing protein</fullName>
    </recommendedName>
</protein>
<sequence precursor="true">MLGASAGAAGLSLSSFLAAKASAGLANAPAKSCVLIYCWGGMSHIDTWDMKPDAASEIRGIFSPISTATPGIVVSEHLPCLSQQTEKLAIIRSIHHDDSAHGRGMYWNLTGHRPPRAGNIAPESGDWPSIAAMVSNFRSAPKGVPNSVRLPYPMVDNGTLQAGEYGGFLGTKFDPIVIRTPSGEEFGGVSRALGSQVLKLGDVDLPRLQARRALRKKLEDQVSQANDFVEFDHFRDLAQEMLLSSAVKEAYDLEREDPKVRETYGHHIGGHSLLLARRLTEAGVPIVQVCCAAGDLNGAQGDMWDTHGNNFNRLKEKLLPVFDQGTSALLSDLEQRGTLSETLVVVLTDFGRTPKINGAAGRDHYPGVYSVLLAGGGIQGGQVYGSSDAVGALPLDQPCGPPDVHATIFRQLGISPDSLIRDMLNRPFPICDGTPLPLA</sequence>
<proteinExistence type="predicted"/>
<dbReference type="SUPFAM" id="SSF53649">
    <property type="entry name" value="Alkaline phosphatase-like"/>
    <property type="match status" value="1"/>
</dbReference>
<evidence type="ECO:0000256" key="1">
    <source>
        <dbReference type="SAM" id="SignalP"/>
    </source>
</evidence>
<dbReference type="InterPro" id="IPR010869">
    <property type="entry name" value="DUF1501"/>
</dbReference>
<dbReference type="InterPro" id="IPR017850">
    <property type="entry name" value="Alkaline_phosphatase_core_sf"/>
</dbReference>
<name>A0A517QMG9_9PLAN</name>
<gene>
    <name evidence="2" type="ORF">Mal48_20870</name>
</gene>
<dbReference type="Proteomes" id="UP000315724">
    <property type="component" value="Chromosome"/>
</dbReference>
<dbReference type="AlphaFoldDB" id="A0A517QMG9"/>
<organism evidence="2 3">
    <name type="scientific">Thalassoglobus polymorphus</name>
    <dbReference type="NCBI Taxonomy" id="2527994"/>
    <lineage>
        <taxon>Bacteria</taxon>
        <taxon>Pseudomonadati</taxon>
        <taxon>Planctomycetota</taxon>
        <taxon>Planctomycetia</taxon>
        <taxon>Planctomycetales</taxon>
        <taxon>Planctomycetaceae</taxon>
        <taxon>Thalassoglobus</taxon>
    </lineage>
</organism>
<dbReference type="RefSeq" id="WP_197442207.1">
    <property type="nucleotide sequence ID" value="NZ_CP036267.1"/>
</dbReference>
<dbReference type="PANTHER" id="PTHR43737:SF1">
    <property type="entry name" value="DUF1501 DOMAIN-CONTAINING PROTEIN"/>
    <property type="match status" value="1"/>
</dbReference>
<keyword evidence="1" id="KW-0732">Signal</keyword>
<dbReference type="KEGG" id="tpol:Mal48_20870"/>
<evidence type="ECO:0008006" key="4">
    <source>
        <dbReference type="Google" id="ProtNLM"/>
    </source>
</evidence>
<dbReference type="Pfam" id="PF07394">
    <property type="entry name" value="DUF1501"/>
    <property type="match status" value="1"/>
</dbReference>
<evidence type="ECO:0000313" key="2">
    <source>
        <dbReference type="EMBL" id="QDT32839.1"/>
    </source>
</evidence>
<feature type="signal peptide" evidence="1">
    <location>
        <begin position="1"/>
        <end position="23"/>
    </location>
</feature>
<reference evidence="2 3" key="1">
    <citation type="submission" date="2019-02" db="EMBL/GenBank/DDBJ databases">
        <title>Deep-cultivation of Planctomycetes and their phenomic and genomic characterization uncovers novel biology.</title>
        <authorList>
            <person name="Wiegand S."/>
            <person name="Jogler M."/>
            <person name="Boedeker C."/>
            <person name="Pinto D."/>
            <person name="Vollmers J."/>
            <person name="Rivas-Marin E."/>
            <person name="Kohn T."/>
            <person name="Peeters S.H."/>
            <person name="Heuer A."/>
            <person name="Rast P."/>
            <person name="Oberbeckmann S."/>
            <person name="Bunk B."/>
            <person name="Jeske O."/>
            <person name="Meyerdierks A."/>
            <person name="Storesund J.E."/>
            <person name="Kallscheuer N."/>
            <person name="Luecker S."/>
            <person name="Lage O.M."/>
            <person name="Pohl T."/>
            <person name="Merkel B.J."/>
            <person name="Hornburger P."/>
            <person name="Mueller R.-W."/>
            <person name="Bruemmer F."/>
            <person name="Labrenz M."/>
            <person name="Spormann A.M."/>
            <person name="Op den Camp H."/>
            <person name="Overmann J."/>
            <person name="Amann R."/>
            <person name="Jetten M.S.M."/>
            <person name="Mascher T."/>
            <person name="Medema M.H."/>
            <person name="Devos D.P."/>
            <person name="Kaster A.-K."/>
            <person name="Ovreas L."/>
            <person name="Rohde M."/>
            <person name="Galperin M.Y."/>
            <person name="Jogler C."/>
        </authorList>
    </citation>
    <scope>NUCLEOTIDE SEQUENCE [LARGE SCALE GENOMIC DNA]</scope>
    <source>
        <strain evidence="2 3">Mal48</strain>
    </source>
</reference>
<keyword evidence="3" id="KW-1185">Reference proteome</keyword>
<dbReference type="PANTHER" id="PTHR43737">
    <property type="entry name" value="BLL7424 PROTEIN"/>
    <property type="match status" value="1"/>
</dbReference>
<accession>A0A517QMG9</accession>
<dbReference type="EMBL" id="CP036267">
    <property type="protein sequence ID" value="QDT32839.1"/>
    <property type="molecule type" value="Genomic_DNA"/>
</dbReference>
<feature type="chain" id="PRO_5021731287" description="DUF1501 domain-containing protein" evidence="1">
    <location>
        <begin position="24"/>
        <end position="439"/>
    </location>
</feature>
<evidence type="ECO:0000313" key="3">
    <source>
        <dbReference type="Proteomes" id="UP000315724"/>
    </source>
</evidence>